<organism evidence="3 4">
    <name type="scientific">Lignipirellula cremea</name>
    <dbReference type="NCBI Taxonomy" id="2528010"/>
    <lineage>
        <taxon>Bacteria</taxon>
        <taxon>Pseudomonadati</taxon>
        <taxon>Planctomycetota</taxon>
        <taxon>Planctomycetia</taxon>
        <taxon>Pirellulales</taxon>
        <taxon>Pirellulaceae</taxon>
        <taxon>Lignipirellula</taxon>
    </lineage>
</organism>
<dbReference type="Gene3D" id="2.130.10.10">
    <property type="entry name" value="YVTN repeat-like/Quinoprotein amine dehydrogenase"/>
    <property type="match status" value="2"/>
</dbReference>
<sequence precursor="true">MLRSLAGFVLCATAIVWASVAQAENWPRWRGADGMGHASAEKLPVKWTADDVAWKVDLPGEGQSSPVVWEDRIFLTSSQKDGKERCVFCLDRKTGKLLWQQCMPSPGAEPLHKMNTWASATCATDGERVVAFFGLGGLHCFDMDGKKLWSRDLGVFEGPWGTAASPVIVGDLVVQNCDADDSAYLLAVNKETGEDVWRTERPTYRGWSTPILSEVNGAKQLVINGHVGIAAYDPETGKELWTQVGSSGRGTPSVVKSGELFIAVCGRPGDMVAANPFQPAKGLEAWRVKRSGGRDLSSPIVVGDYLFVMNMTGIGTCYDAQSGELLWIERIGGNFSASPIESQGLIYLPAEDGSVLVLKPGKTLDVVAQNSVGAGGEEMFRASLTPHNGQLLLRSNNALYCIGK</sequence>
<dbReference type="KEGG" id="lcre:Pla8534_62260"/>
<dbReference type="SUPFAM" id="SSF50998">
    <property type="entry name" value="Quinoprotein alcohol dehydrogenase-like"/>
    <property type="match status" value="1"/>
</dbReference>
<gene>
    <name evidence="3" type="ORF">Pla8534_62260</name>
</gene>
<keyword evidence="4" id="KW-1185">Reference proteome</keyword>
<keyword evidence="1" id="KW-0732">Signal</keyword>
<evidence type="ECO:0000313" key="3">
    <source>
        <dbReference type="EMBL" id="QDU98358.1"/>
    </source>
</evidence>
<dbReference type="InterPro" id="IPR011047">
    <property type="entry name" value="Quinoprotein_ADH-like_sf"/>
</dbReference>
<evidence type="ECO:0000256" key="1">
    <source>
        <dbReference type="SAM" id="SignalP"/>
    </source>
</evidence>
<dbReference type="PANTHER" id="PTHR34512">
    <property type="entry name" value="CELL SURFACE PROTEIN"/>
    <property type="match status" value="1"/>
</dbReference>
<proteinExistence type="predicted"/>
<feature type="domain" description="Pyrrolo-quinoline quinone repeat" evidence="2">
    <location>
        <begin position="277"/>
        <end position="358"/>
    </location>
</feature>
<dbReference type="AlphaFoldDB" id="A0A518E2N7"/>
<evidence type="ECO:0000313" key="4">
    <source>
        <dbReference type="Proteomes" id="UP000317648"/>
    </source>
</evidence>
<dbReference type="InterPro" id="IPR015943">
    <property type="entry name" value="WD40/YVTN_repeat-like_dom_sf"/>
</dbReference>
<feature type="signal peptide" evidence="1">
    <location>
        <begin position="1"/>
        <end position="23"/>
    </location>
</feature>
<dbReference type="EMBL" id="CP036433">
    <property type="protein sequence ID" value="QDU98358.1"/>
    <property type="molecule type" value="Genomic_DNA"/>
</dbReference>
<feature type="domain" description="Pyrrolo-quinoline quinone repeat" evidence="2">
    <location>
        <begin position="87"/>
        <end position="253"/>
    </location>
</feature>
<dbReference type="PANTHER" id="PTHR34512:SF30">
    <property type="entry name" value="OUTER MEMBRANE PROTEIN ASSEMBLY FACTOR BAMB"/>
    <property type="match status" value="1"/>
</dbReference>
<protein>
    <submittedName>
        <fullName evidence="3">Outer membrane biogenesis protein BamB</fullName>
    </submittedName>
</protein>
<name>A0A518E2N7_9BACT</name>
<dbReference type="Pfam" id="PF13360">
    <property type="entry name" value="PQQ_2"/>
    <property type="match status" value="2"/>
</dbReference>
<accession>A0A518E2N7</accession>
<feature type="chain" id="PRO_5021750595" evidence="1">
    <location>
        <begin position="24"/>
        <end position="404"/>
    </location>
</feature>
<dbReference type="InterPro" id="IPR002372">
    <property type="entry name" value="PQQ_rpt_dom"/>
</dbReference>
<dbReference type="OrthoDB" id="244732at2"/>
<dbReference type="Proteomes" id="UP000317648">
    <property type="component" value="Chromosome"/>
</dbReference>
<dbReference type="RefSeq" id="WP_145057548.1">
    <property type="nucleotide sequence ID" value="NZ_CP036433.1"/>
</dbReference>
<evidence type="ECO:0000259" key="2">
    <source>
        <dbReference type="Pfam" id="PF13360"/>
    </source>
</evidence>
<dbReference type="SMART" id="SM00564">
    <property type="entry name" value="PQQ"/>
    <property type="match status" value="5"/>
</dbReference>
<reference evidence="3 4" key="1">
    <citation type="submission" date="2019-02" db="EMBL/GenBank/DDBJ databases">
        <title>Deep-cultivation of Planctomycetes and their phenomic and genomic characterization uncovers novel biology.</title>
        <authorList>
            <person name="Wiegand S."/>
            <person name="Jogler M."/>
            <person name="Boedeker C."/>
            <person name="Pinto D."/>
            <person name="Vollmers J."/>
            <person name="Rivas-Marin E."/>
            <person name="Kohn T."/>
            <person name="Peeters S.H."/>
            <person name="Heuer A."/>
            <person name="Rast P."/>
            <person name="Oberbeckmann S."/>
            <person name="Bunk B."/>
            <person name="Jeske O."/>
            <person name="Meyerdierks A."/>
            <person name="Storesund J.E."/>
            <person name="Kallscheuer N."/>
            <person name="Luecker S."/>
            <person name="Lage O.M."/>
            <person name="Pohl T."/>
            <person name="Merkel B.J."/>
            <person name="Hornburger P."/>
            <person name="Mueller R.-W."/>
            <person name="Bruemmer F."/>
            <person name="Labrenz M."/>
            <person name="Spormann A.M."/>
            <person name="Op den Camp H."/>
            <person name="Overmann J."/>
            <person name="Amann R."/>
            <person name="Jetten M.S.M."/>
            <person name="Mascher T."/>
            <person name="Medema M.H."/>
            <person name="Devos D.P."/>
            <person name="Kaster A.-K."/>
            <person name="Ovreas L."/>
            <person name="Rohde M."/>
            <person name="Galperin M.Y."/>
            <person name="Jogler C."/>
        </authorList>
    </citation>
    <scope>NUCLEOTIDE SEQUENCE [LARGE SCALE GENOMIC DNA]</scope>
    <source>
        <strain evidence="3 4">Pla85_3_4</strain>
    </source>
</reference>
<dbReference type="InterPro" id="IPR018391">
    <property type="entry name" value="PQQ_b-propeller_rpt"/>
</dbReference>